<feature type="domain" description="Inositol 1,3,4-trisphosphate 5/6-kinase ATP-grasp" evidence="10">
    <location>
        <begin position="131"/>
        <end position="326"/>
    </location>
</feature>
<dbReference type="GO" id="GO:0005524">
    <property type="term" value="F:ATP binding"/>
    <property type="evidence" value="ECO:0007669"/>
    <property type="project" value="UniProtKB-KW"/>
</dbReference>
<gene>
    <name evidence="11" type="ORF">BOX15_Mlig017294g2</name>
</gene>
<comment type="cofactor">
    <cofactor evidence="9">
        <name>Mg(2+)</name>
        <dbReference type="ChEBI" id="CHEBI:18420"/>
    </cofactor>
    <text evidence="9">Binds 2 magnesium ions per subunit.</text>
</comment>
<reference evidence="11 12" key="1">
    <citation type="submission" date="2017-06" db="EMBL/GenBank/DDBJ databases">
        <title>A platform for efficient transgenesis in Macrostomum lignano, a flatworm model organism for stem cell research.</title>
        <authorList>
            <person name="Berezikov E."/>
        </authorList>
    </citation>
    <scope>NUCLEOTIDE SEQUENCE [LARGE SCALE GENOMIC DNA]</scope>
    <source>
        <strain evidence="11">DV1</strain>
        <tissue evidence="11">Whole organism</tissue>
    </source>
</reference>
<evidence type="ECO:0000256" key="2">
    <source>
        <dbReference type="ARBA" id="ARBA00012017"/>
    </source>
</evidence>
<dbReference type="GO" id="GO:0032957">
    <property type="term" value="P:inositol trisphosphate metabolic process"/>
    <property type="evidence" value="ECO:0007669"/>
    <property type="project" value="InterPro"/>
</dbReference>
<dbReference type="AlphaFoldDB" id="A0A267EUJ4"/>
<keyword evidence="8 9" id="KW-0460">Magnesium</keyword>
<keyword evidence="12" id="KW-1185">Reference proteome</keyword>
<comment type="caution">
    <text evidence="11">The sequence shown here is derived from an EMBL/GenBank/DDBJ whole genome shotgun (WGS) entry which is preliminary data.</text>
</comment>
<dbReference type="InterPro" id="IPR008656">
    <property type="entry name" value="Inositol_tetrakis-P_1-kinase"/>
</dbReference>
<name>A0A267EUJ4_9PLAT</name>
<dbReference type="OrthoDB" id="25308at2759"/>
<dbReference type="SUPFAM" id="SSF56059">
    <property type="entry name" value="Glutathione synthetase ATP-binding domain-like"/>
    <property type="match status" value="1"/>
</dbReference>
<sequence length="332" mass="36641">AEVASSAAADRPPIEVAVLLSDEKERKLRLFERCRQNPPSGVRFHRLDLDELLQSGSRYRVVLHKIHSELTSNKPESIDRVRRFKAWIEARGSELVLLDPLRGLESMLLYRFAQCQAMSRCVAACPEPLRQRVFVPRYALVQNPGDPVADSNGALRFPLLCKPHLASGAEAHSMSLVFNAGQLADLRPPLVAQEFVNHGARIIKVYVLGSRIHACIRPSVRDFQADHAGPAIQFSSHAVSKAGCQSELSDAAASAQNGDDGEMLLSRYSGLLEPLCRACRSVLGLDLLNLDLVPDTRSGRLGLVDINQFPGFESMPNYVDALVELIKLKVNY</sequence>
<feature type="binding site" evidence="9">
    <location>
        <position position="307"/>
    </location>
    <ligand>
        <name>Mg(2+)</name>
        <dbReference type="ChEBI" id="CHEBI:18420"/>
        <label>2</label>
    </ligand>
</feature>
<feature type="non-terminal residue" evidence="11">
    <location>
        <position position="1"/>
    </location>
</feature>
<dbReference type="GO" id="GO:0005737">
    <property type="term" value="C:cytoplasm"/>
    <property type="evidence" value="ECO:0007669"/>
    <property type="project" value="TreeGrafter"/>
</dbReference>
<dbReference type="InterPro" id="IPR040464">
    <property type="entry name" value="InsP(3)kin_ATP-grasp"/>
</dbReference>
<keyword evidence="4 9" id="KW-0479">Metal-binding</keyword>
<dbReference type="STRING" id="282301.A0A267EUJ4"/>
<evidence type="ECO:0000256" key="3">
    <source>
        <dbReference type="ARBA" id="ARBA00022679"/>
    </source>
</evidence>
<keyword evidence="3" id="KW-0808">Transferase</keyword>
<dbReference type="EMBL" id="NIVC01001740">
    <property type="protein sequence ID" value="PAA64557.1"/>
    <property type="molecule type" value="Genomic_DNA"/>
</dbReference>
<evidence type="ECO:0000256" key="7">
    <source>
        <dbReference type="ARBA" id="ARBA00022840"/>
    </source>
</evidence>
<evidence type="ECO:0000256" key="1">
    <source>
        <dbReference type="ARBA" id="ARBA00009601"/>
    </source>
</evidence>
<proteinExistence type="inferred from homology"/>
<evidence type="ECO:0000256" key="9">
    <source>
        <dbReference type="PIRSR" id="PIRSR038186-2"/>
    </source>
</evidence>
<dbReference type="Pfam" id="PF05770">
    <property type="entry name" value="Ins134_P3_kin"/>
    <property type="match status" value="1"/>
</dbReference>
<dbReference type="EC" id="2.7.1.159" evidence="2"/>
<keyword evidence="5" id="KW-0547">Nucleotide-binding</keyword>
<dbReference type="GO" id="GO:0000287">
    <property type="term" value="F:magnesium ion binding"/>
    <property type="evidence" value="ECO:0007669"/>
    <property type="project" value="InterPro"/>
</dbReference>
<dbReference type="Proteomes" id="UP000215902">
    <property type="component" value="Unassembled WGS sequence"/>
</dbReference>
<keyword evidence="7" id="KW-0067">ATP-binding</keyword>
<dbReference type="PANTHER" id="PTHR14217">
    <property type="entry name" value="INOSITOL-TETRAKISPHOSPHATE 1-KINASE"/>
    <property type="match status" value="1"/>
</dbReference>
<evidence type="ECO:0000256" key="5">
    <source>
        <dbReference type="ARBA" id="ARBA00022741"/>
    </source>
</evidence>
<protein>
    <recommendedName>
        <fullName evidence="2">inositol-1,3,4-trisphosphate 5/6-kinase</fullName>
        <ecNumber evidence="2">2.7.1.159</ecNumber>
    </recommendedName>
</protein>
<dbReference type="Gene3D" id="3.30.470.20">
    <property type="entry name" value="ATP-grasp fold, B domain"/>
    <property type="match status" value="1"/>
</dbReference>
<keyword evidence="6" id="KW-0418">Kinase</keyword>
<evidence type="ECO:0000256" key="4">
    <source>
        <dbReference type="ARBA" id="ARBA00022723"/>
    </source>
</evidence>
<evidence type="ECO:0000256" key="8">
    <source>
        <dbReference type="ARBA" id="ARBA00022842"/>
    </source>
</evidence>
<dbReference type="GO" id="GO:0047325">
    <property type="term" value="F:inositol-3,4,5,6-tetrakisphosphate 1-kinase activity"/>
    <property type="evidence" value="ECO:0007669"/>
    <property type="project" value="InterPro"/>
</dbReference>
<dbReference type="PANTHER" id="PTHR14217:SF1">
    <property type="entry name" value="INOSITOL-TETRAKISPHOSPHATE 1-KINASE"/>
    <property type="match status" value="1"/>
</dbReference>
<dbReference type="GO" id="GO:0052725">
    <property type="term" value="F:inositol-1,3,4-trisphosphate 6-kinase activity"/>
    <property type="evidence" value="ECO:0007669"/>
    <property type="project" value="InterPro"/>
</dbReference>
<feature type="binding site" evidence="9">
    <location>
        <position position="305"/>
    </location>
    <ligand>
        <name>Mg(2+)</name>
        <dbReference type="ChEBI" id="CHEBI:18420"/>
        <label>2</label>
    </ligand>
</feature>
<comment type="similarity">
    <text evidence="1">Belongs to the ITPK1 family.</text>
</comment>
<dbReference type="PIRSF" id="PIRSF038186">
    <property type="entry name" value="ITPK"/>
    <property type="match status" value="1"/>
</dbReference>
<evidence type="ECO:0000256" key="6">
    <source>
        <dbReference type="ARBA" id="ARBA00022777"/>
    </source>
</evidence>
<evidence type="ECO:0000313" key="12">
    <source>
        <dbReference type="Proteomes" id="UP000215902"/>
    </source>
</evidence>
<evidence type="ECO:0000259" key="10">
    <source>
        <dbReference type="Pfam" id="PF05770"/>
    </source>
</evidence>
<evidence type="ECO:0000313" key="11">
    <source>
        <dbReference type="EMBL" id="PAA64557.1"/>
    </source>
</evidence>
<accession>A0A267EUJ4</accession>
<organism evidence="11 12">
    <name type="scientific">Macrostomum lignano</name>
    <dbReference type="NCBI Taxonomy" id="282301"/>
    <lineage>
        <taxon>Eukaryota</taxon>
        <taxon>Metazoa</taxon>
        <taxon>Spiralia</taxon>
        <taxon>Lophotrochozoa</taxon>
        <taxon>Platyhelminthes</taxon>
        <taxon>Rhabditophora</taxon>
        <taxon>Macrostomorpha</taxon>
        <taxon>Macrostomida</taxon>
        <taxon>Macrostomidae</taxon>
        <taxon>Macrostomum</taxon>
    </lineage>
</organism>
<dbReference type="GO" id="GO:0052726">
    <property type="term" value="F:inositol-1,3,4-trisphosphate 5-kinase activity"/>
    <property type="evidence" value="ECO:0007669"/>
    <property type="project" value="InterPro"/>
</dbReference>
<feature type="binding site" evidence="9">
    <location>
        <position position="305"/>
    </location>
    <ligand>
        <name>Mg(2+)</name>
        <dbReference type="ChEBI" id="CHEBI:18420"/>
        <label>1</label>
    </ligand>
</feature>
<feature type="binding site" evidence="9">
    <location>
        <position position="291"/>
    </location>
    <ligand>
        <name>Mg(2+)</name>
        <dbReference type="ChEBI" id="CHEBI:18420"/>
        <label>1</label>
    </ligand>
</feature>